<dbReference type="GO" id="GO:0000428">
    <property type="term" value="C:DNA-directed RNA polymerase complex"/>
    <property type="evidence" value="ECO:0007669"/>
    <property type="project" value="UniProtKB-KW"/>
</dbReference>
<keyword evidence="8 9" id="KW-0804">Transcription</keyword>
<evidence type="ECO:0000256" key="5">
    <source>
        <dbReference type="ARBA" id="ARBA00023015"/>
    </source>
</evidence>
<dbReference type="GO" id="GO:0006352">
    <property type="term" value="P:DNA-templated transcription initiation"/>
    <property type="evidence" value="ECO:0007669"/>
    <property type="project" value="InterPro"/>
</dbReference>
<gene>
    <name evidence="13" type="ORF">SAMN02983003_3716</name>
</gene>
<dbReference type="GO" id="GO:0001216">
    <property type="term" value="F:DNA-binding transcription activator activity"/>
    <property type="evidence" value="ECO:0007669"/>
    <property type="project" value="InterPro"/>
</dbReference>
<dbReference type="RefSeq" id="WP_072346155.1">
    <property type="nucleotide sequence ID" value="NZ_FPKU01000003.1"/>
</dbReference>
<dbReference type="Gene3D" id="1.10.10.1330">
    <property type="entry name" value="RNA polymerase sigma-54 factor, core-binding domain"/>
    <property type="match status" value="1"/>
</dbReference>
<dbReference type="EMBL" id="FPKU01000003">
    <property type="protein sequence ID" value="SFZ86534.1"/>
    <property type="molecule type" value="Genomic_DNA"/>
</dbReference>
<evidence type="ECO:0000259" key="11">
    <source>
        <dbReference type="Pfam" id="PF04552"/>
    </source>
</evidence>
<feature type="domain" description="RNA polymerase sigma factor 54 DNA-binding" evidence="11">
    <location>
        <begin position="346"/>
        <end position="506"/>
    </location>
</feature>
<evidence type="ECO:0000259" key="12">
    <source>
        <dbReference type="Pfam" id="PF04963"/>
    </source>
</evidence>
<dbReference type="InterPro" id="IPR000394">
    <property type="entry name" value="RNA_pol_sigma_54"/>
</dbReference>
<feature type="domain" description="RNA polymerase sigma factor 54 core-binding" evidence="12">
    <location>
        <begin position="144"/>
        <end position="331"/>
    </location>
</feature>
<evidence type="ECO:0000256" key="1">
    <source>
        <dbReference type="ARBA" id="ARBA00008798"/>
    </source>
</evidence>
<dbReference type="PRINTS" id="PR00045">
    <property type="entry name" value="SIGMA54FCT"/>
</dbReference>
<protein>
    <recommendedName>
        <fullName evidence="9">RNA polymerase sigma-54 factor</fullName>
    </recommendedName>
</protein>
<dbReference type="PROSITE" id="PS50044">
    <property type="entry name" value="SIGMA54_3"/>
    <property type="match status" value="1"/>
</dbReference>
<dbReference type="PIRSF" id="PIRSF000774">
    <property type="entry name" value="RpoN"/>
    <property type="match status" value="1"/>
</dbReference>
<reference evidence="13 14" key="1">
    <citation type="submission" date="2016-11" db="EMBL/GenBank/DDBJ databases">
        <authorList>
            <person name="Jaros S."/>
            <person name="Januszkiewicz K."/>
            <person name="Wedrychowicz H."/>
        </authorList>
    </citation>
    <scope>NUCLEOTIDE SEQUENCE [LARGE SCALE GENOMIC DNA]</scope>
    <source>
        <strain evidence="13 14">ATCC 23634</strain>
    </source>
</reference>
<keyword evidence="6 9" id="KW-0731">Sigma factor</keyword>
<evidence type="ECO:0000313" key="14">
    <source>
        <dbReference type="Proteomes" id="UP000183447"/>
    </source>
</evidence>
<keyword evidence="14" id="KW-1185">Reference proteome</keyword>
<evidence type="ECO:0000256" key="6">
    <source>
        <dbReference type="ARBA" id="ARBA00023082"/>
    </source>
</evidence>
<dbReference type="Pfam" id="PF04552">
    <property type="entry name" value="Sigma54_DBD"/>
    <property type="match status" value="1"/>
</dbReference>
<dbReference type="GO" id="GO:0016987">
    <property type="term" value="F:sigma factor activity"/>
    <property type="evidence" value="ECO:0007669"/>
    <property type="project" value="UniProtKB-KW"/>
</dbReference>
<comment type="similarity">
    <text evidence="1 9">Belongs to the sigma-54 factor family.</text>
</comment>
<dbReference type="Proteomes" id="UP000183447">
    <property type="component" value="Unassembled WGS sequence"/>
</dbReference>
<dbReference type="STRING" id="665118.SAMN02983003_3716"/>
<evidence type="ECO:0000256" key="2">
    <source>
        <dbReference type="ARBA" id="ARBA00022478"/>
    </source>
</evidence>
<keyword evidence="7 9" id="KW-0238">DNA-binding</keyword>
<keyword evidence="4 9" id="KW-0548">Nucleotidyltransferase</keyword>
<dbReference type="GO" id="GO:0003677">
    <property type="term" value="F:DNA binding"/>
    <property type="evidence" value="ECO:0007669"/>
    <property type="project" value="UniProtKB-KW"/>
</dbReference>
<evidence type="ECO:0000256" key="7">
    <source>
        <dbReference type="ARBA" id="ARBA00023125"/>
    </source>
</evidence>
<dbReference type="PANTHER" id="PTHR32248">
    <property type="entry name" value="RNA POLYMERASE SIGMA-54 FACTOR"/>
    <property type="match status" value="1"/>
</dbReference>
<sequence>MGLTPRLEVRQAQSLTLTPQLMQSIRLLQLGHLELNAFVEAELLRNPLLERQDGQEGASEGSEAAQSAESDLADRPERPVELSAYEDTVAHGDRVQSADSIASGYDTEVENVFPEQVAQDRPEAGGAERIGANGTGESTEAADIDQYVAARPTLAEHLSSQIGLILTDPRERLIAQFLAQSLDEAGYLGQPVEAIALQLGAPVELVEAVLKKVQGCDPAGVFARDLAECLAIQLREKNRLDPMMARLIERLDLVAAHDLPSLARAVACDREDLLDMLAELRRLDPRPGRAFESGPVETVVPDVYVRPAPLGGWQLELNSDILPRVLVNREYYASVSRRTRDGAEKSFLVDCLASANWLAKSLDQRAQTILKVATEIVRQQDGFLAHGVTHLRPMTLRMVADAIEMHESTVSRVTSNKYIATPRGLFELKYFFTTALASSSGDADHSAETVRHRIRQLVDAEPPDAILSDDTIAEMLQKEQGIEVARRTVAKYREGMNIPSSVIRRRQKRAMAEMIR</sequence>
<name>A0A1K2I2B8_9HYPH</name>
<comment type="function">
    <text evidence="9">Sigma factors are initiation factors that promote the attachment of RNA polymerase to specific initiation sites and are then released.</text>
</comment>
<keyword evidence="3 9" id="KW-0808">Transferase</keyword>
<evidence type="ECO:0000256" key="3">
    <source>
        <dbReference type="ARBA" id="ARBA00022679"/>
    </source>
</evidence>
<accession>A0A1K2I2B8</accession>
<proteinExistence type="inferred from homology"/>
<dbReference type="InterPro" id="IPR007046">
    <property type="entry name" value="RNA_pol_sigma_54_core-bd"/>
</dbReference>
<dbReference type="Pfam" id="PF04963">
    <property type="entry name" value="Sigma54_CBD"/>
    <property type="match status" value="1"/>
</dbReference>
<dbReference type="PROSITE" id="PS00718">
    <property type="entry name" value="SIGMA54_2"/>
    <property type="match status" value="1"/>
</dbReference>
<dbReference type="GO" id="GO:0016779">
    <property type="term" value="F:nucleotidyltransferase activity"/>
    <property type="evidence" value="ECO:0007669"/>
    <property type="project" value="UniProtKB-KW"/>
</dbReference>
<evidence type="ECO:0000256" key="10">
    <source>
        <dbReference type="SAM" id="MobiDB-lite"/>
    </source>
</evidence>
<dbReference type="PROSITE" id="PS00717">
    <property type="entry name" value="SIGMA54_1"/>
    <property type="match status" value="1"/>
</dbReference>
<dbReference type="NCBIfam" id="NF004596">
    <property type="entry name" value="PRK05932.1-3"/>
    <property type="match status" value="1"/>
</dbReference>
<dbReference type="Pfam" id="PF00309">
    <property type="entry name" value="Sigma54_AID"/>
    <property type="match status" value="1"/>
</dbReference>
<feature type="compositionally biased region" description="Low complexity" evidence="10">
    <location>
        <begin position="55"/>
        <end position="70"/>
    </location>
</feature>
<dbReference type="OrthoDB" id="9814402at2"/>
<evidence type="ECO:0000256" key="4">
    <source>
        <dbReference type="ARBA" id="ARBA00022695"/>
    </source>
</evidence>
<keyword evidence="2 9" id="KW-0240">DNA-directed RNA polymerase</keyword>
<dbReference type="InterPro" id="IPR038709">
    <property type="entry name" value="RpoN_core-bd_sf"/>
</dbReference>
<dbReference type="AlphaFoldDB" id="A0A1K2I2B8"/>
<keyword evidence="5 9" id="KW-0805">Transcription regulation</keyword>
<feature type="region of interest" description="Disordered" evidence="10">
    <location>
        <begin position="116"/>
        <end position="138"/>
    </location>
</feature>
<dbReference type="InterPro" id="IPR007634">
    <property type="entry name" value="RNA_pol_sigma_54_DNA-bd"/>
</dbReference>
<evidence type="ECO:0000256" key="9">
    <source>
        <dbReference type="PIRNR" id="PIRNR000774"/>
    </source>
</evidence>
<feature type="region of interest" description="Disordered" evidence="10">
    <location>
        <begin position="53"/>
        <end position="77"/>
    </location>
</feature>
<evidence type="ECO:0000256" key="8">
    <source>
        <dbReference type="ARBA" id="ARBA00023163"/>
    </source>
</evidence>
<evidence type="ECO:0000313" key="13">
    <source>
        <dbReference type="EMBL" id="SFZ86534.1"/>
    </source>
</evidence>
<dbReference type="Gene3D" id="1.10.10.60">
    <property type="entry name" value="Homeodomain-like"/>
    <property type="match status" value="1"/>
</dbReference>
<dbReference type="NCBIfam" id="NF009118">
    <property type="entry name" value="PRK12469.1"/>
    <property type="match status" value="1"/>
</dbReference>
<organism evidence="13 14">
    <name type="scientific">Devosia enhydra</name>
    <dbReference type="NCBI Taxonomy" id="665118"/>
    <lineage>
        <taxon>Bacteria</taxon>
        <taxon>Pseudomonadati</taxon>
        <taxon>Pseudomonadota</taxon>
        <taxon>Alphaproteobacteria</taxon>
        <taxon>Hyphomicrobiales</taxon>
        <taxon>Devosiaceae</taxon>
        <taxon>Devosia</taxon>
    </lineage>
</organism>
<dbReference type="NCBIfam" id="TIGR02395">
    <property type="entry name" value="rpoN_sigma"/>
    <property type="match status" value="1"/>
</dbReference>
<dbReference type="PANTHER" id="PTHR32248:SF4">
    <property type="entry name" value="RNA POLYMERASE SIGMA-54 FACTOR"/>
    <property type="match status" value="1"/>
</dbReference>